<dbReference type="PATRIC" id="fig|411475.3.peg.1001"/>
<dbReference type="GO" id="GO:0015074">
    <property type="term" value="P:DNA integration"/>
    <property type="evidence" value="ECO:0007669"/>
    <property type="project" value="UniProtKB-KW"/>
</dbReference>
<reference evidence="12 13" key="1">
    <citation type="submission" date="2011-08" db="EMBL/GenBank/DDBJ databases">
        <authorList>
            <person name="Weinstock G."/>
            <person name="Sodergren E."/>
            <person name="Clifton S."/>
            <person name="Fulton L."/>
            <person name="Fulton B."/>
            <person name="Courtney L."/>
            <person name="Fronick C."/>
            <person name="Harrison M."/>
            <person name="Strong C."/>
            <person name="Farmer C."/>
            <person name="Delahaunty K."/>
            <person name="Markovic C."/>
            <person name="Hall O."/>
            <person name="Minx P."/>
            <person name="Tomlinson C."/>
            <person name="Mitreva M."/>
            <person name="Hou S."/>
            <person name="Chen J."/>
            <person name="Wollam A."/>
            <person name="Pepin K.H."/>
            <person name="Johnson M."/>
            <person name="Bhonagiri V."/>
            <person name="Zhang X."/>
            <person name="Suruliraj S."/>
            <person name="Warren W."/>
            <person name="Chinwalla A."/>
            <person name="Mardis E.R."/>
            <person name="Wilson R.K."/>
        </authorList>
    </citation>
    <scope>NUCLEOTIDE SEQUENCE [LARGE SCALE GENOMIC DNA]</scope>
    <source>
        <strain evidence="12 13">ATCC 29863</strain>
    </source>
</reference>
<comment type="caution">
    <text evidence="12">The sequence shown here is derived from an EMBL/GenBank/DDBJ whole genome shotgun (WGS) entry which is preliminary data.</text>
</comment>
<evidence type="ECO:0000256" key="7">
    <source>
        <dbReference type="ARBA" id="ARBA00023172"/>
    </source>
</evidence>
<dbReference type="InterPro" id="IPR011010">
    <property type="entry name" value="DNA_brk_join_enz"/>
</dbReference>
<evidence type="ECO:0000313" key="12">
    <source>
        <dbReference type="EMBL" id="EHM53243.1"/>
    </source>
</evidence>
<evidence type="ECO:0000256" key="6">
    <source>
        <dbReference type="ARBA" id="ARBA00023125"/>
    </source>
</evidence>
<evidence type="ECO:0000256" key="3">
    <source>
        <dbReference type="ARBA" id="ARBA00022618"/>
    </source>
</evidence>
<keyword evidence="3" id="KW-0132">Cell division</keyword>
<dbReference type="EMBL" id="AGCK01000075">
    <property type="protein sequence ID" value="EHM53243.1"/>
    <property type="molecule type" value="Genomic_DNA"/>
</dbReference>
<dbReference type="Proteomes" id="UP000004459">
    <property type="component" value="Unassembled WGS sequence"/>
</dbReference>
<dbReference type="InterPro" id="IPR002104">
    <property type="entry name" value="Integrase_catalytic"/>
</dbReference>
<gene>
    <name evidence="12" type="ORF">HMPREF0372_01152</name>
</gene>
<keyword evidence="8" id="KW-0131">Cell cycle</keyword>
<dbReference type="Gene3D" id="1.10.150.130">
    <property type="match status" value="1"/>
</dbReference>
<dbReference type="PANTHER" id="PTHR30349">
    <property type="entry name" value="PHAGE INTEGRASE-RELATED"/>
    <property type="match status" value="1"/>
</dbReference>
<keyword evidence="2" id="KW-0963">Cytoplasm</keyword>
<accession>G9YNS5</accession>
<dbReference type="STRING" id="292800.A4U99_09390"/>
<proteinExistence type="predicted"/>
<dbReference type="InterPro" id="IPR044068">
    <property type="entry name" value="CB"/>
</dbReference>
<evidence type="ECO:0000256" key="4">
    <source>
        <dbReference type="ARBA" id="ARBA00022829"/>
    </source>
</evidence>
<dbReference type="InterPro" id="IPR010998">
    <property type="entry name" value="Integrase_recombinase_N"/>
</dbReference>
<evidence type="ECO:0000256" key="1">
    <source>
        <dbReference type="ARBA" id="ARBA00004496"/>
    </source>
</evidence>
<dbReference type="InterPro" id="IPR013762">
    <property type="entry name" value="Integrase-like_cat_sf"/>
</dbReference>
<evidence type="ECO:0000313" key="13">
    <source>
        <dbReference type="Proteomes" id="UP000004459"/>
    </source>
</evidence>
<dbReference type="InterPro" id="IPR050090">
    <property type="entry name" value="Tyrosine_recombinase_XerCD"/>
</dbReference>
<dbReference type="Pfam" id="PF00589">
    <property type="entry name" value="Phage_integrase"/>
    <property type="match status" value="1"/>
</dbReference>
<dbReference type="PROSITE" id="PS51900">
    <property type="entry name" value="CB"/>
    <property type="match status" value="1"/>
</dbReference>
<dbReference type="PROSITE" id="PS51898">
    <property type="entry name" value="TYR_RECOMBINASE"/>
    <property type="match status" value="1"/>
</dbReference>
<dbReference type="Gene3D" id="1.10.443.10">
    <property type="entry name" value="Intergrase catalytic core"/>
    <property type="match status" value="1"/>
</dbReference>
<keyword evidence="7" id="KW-0233">DNA recombination</keyword>
<dbReference type="PANTHER" id="PTHR30349:SF77">
    <property type="entry name" value="TYROSINE RECOMBINASE XERC"/>
    <property type="match status" value="1"/>
</dbReference>
<dbReference type="GO" id="GO:0003677">
    <property type="term" value="F:DNA binding"/>
    <property type="evidence" value="ECO:0007669"/>
    <property type="project" value="UniProtKB-UniRule"/>
</dbReference>
<evidence type="ECO:0000256" key="5">
    <source>
        <dbReference type="ARBA" id="ARBA00022908"/>
    </source>
</evidence>
<dbReference type="SUPFAM" id="SSF56349">
    <property type="entry name" value="DNA breaking-rejoining enzymes"/>
    <property type="match status" value="1"/>
</dbReference>
<evidence type="ECO:0000259" key="11">
    <source>
        <dbReference type="PROSITE" id="PS51900"/>
    </source>
</evidence>
<keyword evidence="5" id="KW-0229">DNA integration</keyword>
<name>G9YNS5_FLAPL</name>
<evidence type="ECO:0000256" key="8">
    <source>
        <dbReference type="ARBA" id="ARBA00023306"/>
    </source>
</evidence>
<dbReference type="GO" id="GO:0005737">
    <property type="term" value="C:cytoplasm"/>
    <property type="evidence" value="ECO:0007669"/>
    <property type="project" value="UniProtKB-SubCell"/>
</dbReference>
<dbReference type="AlphaFoldDB" id="G9YNS5"/>
<dbReference type="GO" id="GO:0006310">
    <property type="term" value="P:DNA recombination"/>
    <property type="evidence" value="ECO:0007669"/>
    <property type="project" value="UniProtKB-KW"/>
</dbReference>
<comment type="subcellular location">
    <subcellularLocation>
        <location evidence="1">Cytoplasm</location>
    </subcellularLocation>
</comment>
<evidence type="ECO:0000256" key="9">
    <source>
        <dbReference type="PROSITE-ProRule" id="PRU01248"/>
    </source>
</evidence>
<protein>
    <submittedName>
        <fullName evidence="12">Phage integrase, SAM-like domain protein</fullName>
    </submittedName>
</protein>
<keyword evidence="6 9" id="KW-0238">DNA-binding</keyword>
<evidence type="ECO:0000259" key="10">
    <source>
        <dbReference type="PROSITE" id="PS51898"/>
    </source>
</evidence>
<dbReference type="GO" id="GO:0007059">
    <property type="term" value="P:chromosome segregation"/>
    <property type="evidence" value="ECO:0007669"/>
    <property type="project" value="UniProtKB-KW"/>
</dbReference>
<dbReference type="GO" id="GO:0051301">
    <property type="term" value="P:cell division"/>
    <property type="evidence" value="ECO:0007669"/>
    <property type="project" value="UniProtKB-KW"/>
</dbReference>
<feature type="domain" description="Tyr recombinase" evidence="10">
    <location>
        <begin position="174"/>
        <end position="352"/>
    </location>
</feature>
<feature type="domain" description="Core-binding (CB)" evidence="11">
    <location>
        <begin position="36"/>
        <end position="152"/>
    </location>
</feature>
<evidence type="ECO:0000256" key="2">
    <source>
        <dbReference type="ARBA" id="ARBA00022490"/>
    </source>
</evidence>
<keyword evidence="4" id="KW-0159">Chromosome partition</keyword>
<sequence>MVNWGEFFERGVYLQLNKIKILLSWREDLNTNDYRLTAPPVLRDFLVYHETIQGHSRKTVDEYYLDLRNFFRYVKIEKGKAPRTAELDEIPIDDVDLDLARSVTLSDVYSYMNYLSRDRAKHANSPSTGYGLEATARARKIAAIRSFYKYLTSKAKLISENPMQDLDSPRLKKSLPRYLSLDESIQLLEAVDEPNQARDYCILTLFLNCGLRISELVSLNTTDVREEQLRVLGKGNKERMIFLNEACRAALDDWLEERSRQAAADPNALFLTRTHTRMTKDAVHYMVKQRLKKAGLDASLYSSHKLRHTAATLMLQNGVDVRTLQEVLGHENLNTTQIYTHVDNENLRSAAKANPLGRMKKKSIPIPPGK</sequence>
<organism evidence="12 13">
    <name type="scientific">Flavonifractor plautii ATCC 29863</name>
    <dbReference type="NCBI Taxonomy" id="411475"/>
    <lineage>
        <taxon>Bacteria</taxon>
        <taxon>Bacillati</taxon>
        <taxon>Bacillota</taxon>
        <taxon>Clostridia</taxon>
        <taxon>Eubacteriales</taxon>
        <taxon>Oscillospiraceae</taxon>
        <taxon>Flavonifractor</taxon>
    </lineage>
</organism>
<dbReference type="HOGENOM" id="CLU_027562_9_6_9"/>